<comment type="caution">
    <text evidence="1">The sequence shown here is derived from an EMBL/GenBank/DDBJ whole genome shotgun (WGS) entry which is preliminary data.</text>
</comment>
<dbReference type="AlphaFoldDB" id="A0A2H0Y1Z8"/>
<gene>
    <name evidence="1" type="ORF">COT42_00005</name>
</gene>
<accession>A0A2H0Y1Z8</accession>
<dbReference type="Proteomes" id="UP000231343">
    <property type="component" value="Unassembled WGS sequence"/>
</dbReference>
<reference evidence="1 2" key="1">
    <citation type="submission" date="2017-09" db="EMBL/GenBank/DDBJ databases">
        <title>Depth-based differentiation of microbial function through sediment-hosted aquifers and enrichment of novel symbionts in the deep terrestrial subsurface.</title>
        <authorList>
            <person name="Probst A.J."/>
            <person name="Ladd B."/>
            <person name="Jarett J.K."/>
            <person name="Geller-Mcgrath D.E."/>
            <person name="Sieber C.M."/>
            <person name="Emerson J.B."/>
            <person name="Anantharaman K."/>
            <person name="Thomas B.C."/>
            <person name="Malmstrom R."/>
            <person name="Stieglmeier M."/>
            <person name="Klingl A."/>
            <person name="Woyke T."/>
            <person name="Ryan C.M."/>
            <person name="Banfield J.F."/>
        </authorList>
    </citation>
    <scope>NUCLEOTIDE SEQUENCE [LARGE SCALE GENOMIC DNA]</scope>
    <source>
        <strain evidence="1">CG08_land_8_20_14_0_20_45_16</strain>
    </source>
</reference>
<dbReference type="EMBL" id="PEYM01000001">
    <property type="protein sequence ID" value="PIS31828.1"/>
    <property type="molecule type" value="Genomic_DNA"/>
</dbReference>
<organism evidence="1 2">
    <name type="scientific">Candidatus Saganbacteria bacterium CG08_land_8_20_14_0_20_45_16</name>
    <dbReference type="NCBI Taxonomy" id="2014293"/>
    <lineage>
        <taxon>Bacteria</taxon>
        <taxon>Bacillati</taxon>
        <taxon>Saganbacteria</taxon>
    </lineage>
</organism>
<protein>
    <submittedName>
        <fullName evidence="1">Uncharacterized protein</fullName>
    </submittedName>
</protein>
<evidence type="ECO:0000313" key="1">
    <source>
        <dbReference type="EMBL" id="PIS31828.1"/>
    </source>
</evidence>
<sequence length="284" mass="33091">MAVKLLEIEELNGYQSSGERHIKNGIWTEDTNYFKVPNYLPSYDRRFGPILKVLAKKLKQMPKLLADFTEYSVTNDLLQDKKFIDYYSAWLDSLEKDKIVDVNYISAMRVKLLEKSNWDEVKEQLFKLLDHEALYLRSMAANIIGKIYHEHSKGELEPPLSEIVKLIAEKELKRPGIAGPLMSPYFNGDEKYFEDEAGIADIKEWIFKLLEARTDKDPLDLACNDLDFFIHEMVETGDDIKRLIRAGYLFWAEHAVDDLNGCEGIKKKLDYKKIKQEVEREQQG</sequence>
<proteinExistence type="predicted"/>
<evidence type="ECO:0000313" key="2">
    <source>
        <dbReference type="Proteomes" id="UP000231343"/>
    </source>
</evidence>
<name>A0A2H0Y1Z8_UNCSA</name>